<gene>
    <name evidence="2" type="ORF">KGMB02408_02430</name>
</gene>
<keyword evidence="3" id="KW-1185">Reference proteome</keyword>
<dbReference type="EMBL" id="BHWB01000001">
    <property type="protein sequence ID" value="GCB33298.1"/>
    <property type="molecule type" value="Genomic_DNA"/>
</dbReference>
<dbReference type="Pfam" id="PF10771">
    <property type="entry name" value="DUF2582"/>
    <property type="match status" value="1"/>
</dbReference>
<comment type="caution">
    <text evidence="2">The sequence shown here is derived from an EMBL/GenBank/DDBJ whole genome shotgun (WGS) entry which is preliminary data.</text>
</comment>
<evidence type="ECO:0000313" key="3">
    <source>
        <dbReference type="Proteomes" id="UP000288079"/>
    </source>
</evidence>
<proteinExistence type="predicted"/>
<dbReference type="AlphaFoldDB" id="A0A401LP39"/>
<feature type="transmembrane region" description="Helical" evidence="1">
    <location>
        <begin position="6"/>
        <end position="28"/>
    </location>
</feature>
<dbReference type="InterPro" id="IPR019707">
    <property type="entry name" value="DUF2582"/>
</dbReference>
<accession>A0A401LP39</accession>
<dbReference type="Proteomes" id="UP000288079">
    <property type="component" value="Unassembled WGS sequence"/>
</dbReference>
<evidence type="ECO:0000313" key="2">
    <source>
        <dbReference type="EMBL" id="GCB33298.1"/>
    </source>
</evidence>
<keyword evidence="1" id="KW-1133">Transmembrane helix</keyword>
<protein>
    <recommendedName>
        <fullName evidence="4">Winged helix-turn-helix domain-containing protein</fullName>
    </recommendedName>
</protein>
<reference evidence="2 3" key="1">
    <citation type="submission" date="2018-10" db="EMBL/GenBank/DDBJ databases">
        <title>Draft Genome Sequence of Bacteroides sp. KCTC 15687.</title>
        <authorList>
            <person name="Yu S.Y."/>
            <person name="Kim J.S."/>
            <person name="Oh B.S."/>
            <person name="Park S.H."/>
            <person name="Kang S.W."/>
            <person name="Park J.E."/>
            <person name="Choi S.H."/>
            <person name="Han K.I."/>
            <person name="Lee K.C."/>
            <person name="Eom M.K."/>
            <person name="Suh M.K."/>
            <person name="Lee D.H."/>
            <person name="Yoon H."/>
            <person name="Kim B."/>
            <person name="Yang S.J."/>
            <person name="Lee J.S."/>
            <person name="Lee J.H."/>
        </authorList>
    </citation>
    <scope>NUCLEOTIDE SEQUENCE [LARGE SCALE GENOMIC DNA]</scope>
    <source>
        <strain evidence="2 3">KCTC 15687</strain>
    </source>
</reference>
<organism evidence="2 3">
    <name type="scientific">Bacteroides faecalis</name>
    <dbReference type="NCBI Taxonomy" id="2447885"/>
    <lineage>
        <taxon>Bacteria</taxon>
        <taxon>Pseudomonadati</taxon>
        <taxon>Bacteroidota</taxon>
        <taxon>Bacteroidia</taxon>
        <taxon>Bacteroidales</taxon>
        <taxon>Bacteroidaceae</taxon>
        <taxon>Bacteroides</taxon>
    </lineage>
</organism>
<evidence type="ECO:0008006" key="4">
    <source>
        <dbReference type="Google" id="ProtNLM"/>
    </source>
</evidence>
<keyword evidence="1" id="KW-0812">Transmembrane</keyword>
<sequence>MEQRFLFIELLVIEYFQTACVSFLLLIFNFDLTMDKKIVGANAGKVWYALKEIDEISIPELARKLNLSVESTALAVGWLARENKICVGRKNGLIEVYDENHFAFSFG</sequence>
<keyword evidence="1" id="KW-0472">Membrane</keyword>
<name>A0A401LP39_9BACE</name>
<dbReference type="Gene3D" id="1.10.10.10">
    <property type="entry name" value="Winged helix-like DNA-binding domain superfamily/Winged helix DNA-binding domain"/>
    <property type="match status" value="1"/>
</dbReference>
<evidence type="ECO:0000256" key="1">
    <source>
        <dbReference type="SAM" id="Phobius"/>
    </source>
</evidence>
<dbReference type="InterPro" id="IPR036388">
    <property type="entry name" value="WH-like_DNA-bd_sf"/>
</dbReference>